<evidence type="ECO:0000256" key="2">
    <source>
        <dbReference type="ARBA" id="ARBA00023125"/>
    </source>
</evidence>
<dbReference type="SUPFAM" id="SSF55781">
    <property type="entry name" value="GAF domain-like"/>
    <property type="match status" value="1"/>
</dbReference>
<dbReference type="GO" id="GO:0003700">
    <property type="term" value="F:DNA-binding transcription factor activity"/>
    <property type="evidence" value="ECO:0007669"/>
    <property type="project" value="TreeGrafter"/>
</dbReference>
<dbReference type="GO" id="GO:0003677">
    <property type="term" value="F:DNA binding"/>
    <property type="evidence" value="ECO:0007669"/>
    <property type="project" value="UniProtKB-KW"/>
</dbReference>
<dbReference type="SUPFAM" id="SSF46785">
    <property type="entry name" value="Winged helix' DNA-binding domain"/>
    <property type="match status" value="1"/>
</dbReference>
<dbReference type="AlphaFoldDB" id="A0A1T4N2V6"/>
<dbReference type="OrthoDB" id="9807558at2"/>
<evidence type="ECO:0000259" key="6">
    <source>
        <dbReference type="PROSITE" id="PS51078"/>
    </source>
</evidence>
<feature type="domain" description="IclR-ED" evidence="6">
    <location>
        <begin position="67"/>
        <end position="252"/>
    </location>
</feature>
<evidence type="ECO:0000313" key="7">
    <source>
        <dbReference type="EMBL" id="SJZ73436.1"/>
    </source>
</evidence>
<dbReference type="InterPro" id="IPR036388">
    <property type="entry name" value="WH-like_DNA-bd_sf"/>
</dbReference>
<evidence type="ECO:0000256" key="3">
    <source>
        <dbReference type="ARBA" id="ARBA00023163"/>
    </source>
</evidence>
<evidence type="ECO:0000313" key="8">
    <source>
        <dbReference type="Proteomes" id="UP000190092"/>
    </source>
</evidence>
<dbReference type="SMART" id="SM00346">
    <property type="entry name" value="HTH_ICLR"/>
    <property type="match status" value="1"/>
</dbReference>
<feature type="region of interest" description="Disordered" evidence="4">
    <location>
        <begin position="247"/>
        <end position="275"/>
    </location>
</feature>
<keyword evidence="3" id="KW-0804">Transcription</keyword>
<dbReference type="STRING" id="225324.SAMN02745126_02077"/>
<dbReference type="Pfam" id="PF09339">
    <property type="entry name" value="HTH_IclR"/>
    <property type="match status" value="1"/>
</dbReference>
<dbReference type="EMBL" id="FUWJ01000002">
    <property type="protein sequence ID" value="SJZ73436.1"/>
    <property type="molecule type" value="Genomic_DNA"/>
</dbReference>
<dbReference type="PROSITE" id="PS51077">
    <property type="entry name" value="HTH_ICLR"/>
    <property type="match status" value="1"/>
</dbReference>
<keyword evidence="1" id="KW-0805">Transcription regulation</keyword>
<dbReference type="PROSITE" id="PS51078">
    <property type="entry name" value="ICLR_ED"/>
    <property type="match status" value="1"/>
</dbReference>
<evidence type="ECO:0000256" key="1">
    <source>
        <dbReference type="ARBA" id="ARBA00023015"/>
    </source>
</evidence>
<dbReference type="Gene3D" id="1.10.10.10">
    <property type="entry name" value="Winged helix-like DNA-binding domain superfamily/Winged helix DNA-binding domain"/>
    <property type="match status" value="1"/>
</dbReference>
<evidence type="ECO:0000259" key="5">
    <source>
        <dbReference type="PROSITE" id="PS51077"/>
    </source>
</evidence>
<protein>
    <submittedName>
        <fullName evidence="7">Transcriptional regulator, IclR family</fullName>
    </submittedName>
</protein>
<organism evidence="7 8">
    <name type="scientific">Enhydrobacter aerosaccus</name>
    <dbReference type="NCBI Taxonomy" id="225324"/>
    <lineage>
        <taxon>Bacteria</taxon>
        <taxon>Pseudomonadati</taxon>
        <taxon>Pseudomonadota</taxon>
        <taxon>Alphaproteobacteria</taxon>
        <taxon>Hyphomicrobiales</taxon>
        <taxon>Enhydrobacter</taxon>
    </lineage>
</organism>
<dbReference type="Proteomes" id="UP000190092">
    <property type="component" value="Unassembled WGS sequence"/>
</dbReference>
<dbReference type="Pfam" id="PF01614">
    <property type="entry name" value="IclR_C"/>
    <property type="match status" value="1"/>
</dbReference>
<dbReference type="Gene3D" id="3.30.450.40">
    <property type="match status" value="1"/>
</dbReference>
<evidence type="ECO:0000256" key="4">
    <source>
        <dbReference type="SAM" id="MobiDB-lite"/>
    </source>
</evidence>
<dbReference type="GO" id="GO:0045892">
    <property type="term" value="P:negative regulation of DNA-templated transcription"/>
    <property type="evidence" value="ECO:0007669"/>
    <property type="project" value="TreeGrafter"/>
</dbReference>
<dbReference type="PANTHER" id="PTHR30136:SF23">
    <property type="entry name" value="DNA-BINDING TRANSCRIPTIONAL ACTIVATOR MHPR"/>
    <property type="match status" value="1"/>
</dbReference>
<name>A0A1T4N2V6_9HYPH</name>
<dbReference type="InterPro" id="IPR029016">
    <property type="entry name" value="GAF-like_dom_sf"/>
</dbReference>
<gene>
    <name evidence="7" type="ORF">SAMN02745126_02077</name>
</gene>
<accession>A0A1T4N2V6</accession>
<dbReference type="RefSeq" id="WP_085933799.1">
    <property type="nucleotide sequence ID" value="NZ_FUWJ01000002.1"/>
</dbReference>
<sequence>MHRNVRSLSRGLALIREINAIGPSNVVQLAKRTGLNRTTCYRLLYTLQEDGYVKFDETNALFGLTPQVRSLSEGVSSRDLSSQAVLPAMFSLLDQVSWPSDFGIFDLGSILIRESTHPFSPFSVHRSMVGRHRSLIRSALGRAVLAASPSALRREMLEMTASLVEEDSVLAKDRHFVEDIVIQTKKDGYASSVGGSETGISAIALPIRGAGPVLGSLNLIFFSTSMTPEVAARRYLPHMKQAVKEAERRWSAANKKRGKLSLASPSTRAAGATPK</sequence>
<dbReference type="InterPro" id="IPR036390">
    <property type="entry name" value="WH_DNA-bd_sf"/>
</dbReference>
<keyword evidence="8" id="KW-1185">Reference proteome</keyword>
<reference evidence="8" key="1">
    <citation type="submission" date="2017-02" db="EMBL/GenBank/DDBJ databases">
        <authorList>
            <person name="Varghese N."/>
            <person name="Submissions S."/>
        </authorList>
    </citation>
    <scope>NUCLEOTIDE SEQUENCE [LARGE SCALE GENOMIC DNA]</scope>
    <source>
        <strain evidence="8">ATCC 27094</strain>
    </source>
</reference>
<feature type="domain" description="HTH iclR-type" evidence="5">
    <location>
        <begin position="5"/>
        <end position="66"/>
    </location>
</feature>
<dbReference type="PANTHER" id="PTHR30136">
    <property type="entry name" value="HELIX-TURN-HELIX TRANSCRIPTIONAL REGULATOR, ICLR FAMILY"/>
    <property type="match status" value="1"/>
</dbReference>
<dbReference type="InterPro" id="IPR005471">
    <property type="entry name" value="Tscrpt_reg_IclR_N"/>
</dbReference>
<dbReference type="InterPro" id="IPR050707">
    <property type="entry name" value="HTH_MetabolicPath_Reg"/>
</dbReference>
<proteinExistence type="predicted"/>
<keyword evidence="2" id="KW-0238">DNA-binding</keyword>
<dbReference type="InterPro" id="IPR014757">
    <property type="entry name" value="Tscrpt_reg_IclR_C"/>
</dbReference>